<dbReference type="EMBL" id="CP057293">
    <property type="protein sequence ID" value="QMF68202.1"/>
    <property type="molecule type" value="Genomic_DNA"/>
</dbReference>
<reference evidence="1 2" key="1">
    <citation type="submission" date="2020-06" db="EMBL/GenBank/DDBJ databases">
        <title>REHAB project genomes.</title>
        <authorList>
            <person name="Shaw L.P."/>
        </authorList>
    </citation>
    <scope>NUCLEOTIDE SEQUENCE [LARGE SCALE GENOMIC DNA]</scope>
    <source>
        <strain evidence="1 2">RHB30-C10</strain>
    </source>
</reference>
<evidence type="ECO:0000313" key="2">
    <source>
        <dbReference type="Proteomes" id="UP000512322"/>
    </source>
</evidence>
<dbReference type="InterPro" id="IPR005358">
    <property type="entry name" value="Puta_zinc/iron-chelating_dom"/>
</dbReference>
<dbReference type="Pfam" id="PF03692">
    <property type="entry name" value="CxxCxxCC"/>
    <property type="match status" value="1"/>
</dbReference>
<organism evidence="1 2">
    <name type="scientific">Escherichia coli</name>
    <dbReference type="NCBI Taxonomy" id="562"/>
    <lineage>
        <taxon>Bacteria</taxon>
        <taxon>Pseudomonadati</taxon>
        <taxon>Pseudomonadota</taxon>
        <taxon>Gammaproteobacteria</taxon>
        <taxon>Enterobacterales</taxon>
        <taxon>Enterobacteriaceae</taxon>
        <taxon>Escherichia</taxon>
    </lineage>
</organism>
<accession>A0A2A3UWN2</accession>
<proteinExistence type="predicted"/>
<gene>
    <name evidence="1" type="ORF">HVY77_15375</name>
</gene>
<dbReference type="Proteomes" id="UP000512322">
    <property type="component" value="Chromosome"/>
</dbReference>
<protein>
    <submittedName>
        <fullName evidence="1">YkgJ family cysteine cluster protein</fullName>
    </submittedName>
</protein>
<name>A0A2A3UWN2_ECOLX</name>
<dbReference type="AlphaFoldDB" id="A0A2A3UWN2"/>
<sequence>MSNLNPCMTCGACCAFFRVSFYWAEADDAGGTIPARLTEQISPFHRCMSGTNQKNPRCIALAGTPGKNACCTIYENRSSTCREFAMSGENGEINEACNRARAKYGLTPIFPDTGVLSAVPSDPVFQEVGDDAINKGNNRHL</sequence>
<evidence type="ECO:0000313" key="1">
    <source>
        <dbReference type="EMBL" id="QMF68202.1"/>
    </source>
</evidence>